<keyword evidence="2" id="KW-0732">Signal</keyword>
<dbReference type="GO" id="GO:0051082">
    <property type="term" value="F:unfolded protein binding"/>
    <property type="evidence" value="ECO:0007669"/>
    <property type="project" value="InterPro"/>
</dbReference>
<dbReference type="Pfam" id="PF03938">
    <property type="entry name" value="OmpH"/>
    <property type="match status" value="1"/>
</dbReference>
<dbReference type="InterPro" id="IPR005632">
    <property type="entry name" value="Chaperone_Skp"/>
</dbReference>
<evidence type="ECO:0000313" key="4">
    <source>
        <dbReference type="EMBL" id="ORC37227.1"/>
    </source>
</evidence>
<feature type="coiled-coil region" evidence="3">
    <location>
        <begin position="47"/>
        <end position="78"/>
    </location>
</feature>
<dbReference type="PANTHER" id="PTHR35089:SF1">
    <property type="entry name" value="CHAPERONE PROTEIN SKP"/>
    <property type="match status" value="1"/>
</dbReference>
<dbReference type="OrthoDB" id="370855at2"/>
<evidence type="ECO:0000256" key="3">
    <source>
        <dbReference type="SAM" id="Coils"/>
    </source>
</evidence>
<comment type="caution">
    <text evidence="4">The sequence shown here is derived from an EMBL/GenBank/DDBJ whole genome shotgun (WGS) entry which is preliminary data.</text>
</comment>
<evidence type="ECO:0008006" key="6">
    <source>
        <dbReference type="Google" id="ProtNLM"/>
    </source>
</evidence>
<sequence length="173" mass="19962">MKRIISALLLTLVLSSGYSQVISRVGVVDLSKIFSQYFRESVSFRKIEELQTTYEEERRNIINQIDKLKEDKLDAQRNSNESLVLRIEKQIDEKQEYLKDYHSVMTNRINRLKESMQASSSLSSEILQAIGYVAEQEGYAVIYKAQDPNILFFSKDADITDLVIQRLMRNAGG</sequence>
<proteinExistence type="inferred from homology"/>
<protein>
    <recommendedName>
        <fullName evidence="6">Molecular chaperone Skp</fullName>
    </recommendedName>
</protein>
<dbReference type="Proteomes" id="UP000192343">
    <property type="component" value="Unassembled WGS sequence"/>
</dbReference>
<dbReference type="SMART" id="SM00935">
    <property type="entry name" value="OmpH"/>
    <property type="match status" value="1"/>
</dbReference>
<accession>A0A1Y1S1B9</accession>
<comment type="similarity">
    <text evidence="1">Belongs to the Skp family.</text>
</comment>
<keyword evidence="3" id="KW-0175">Coiled coil</keyword>
<evidence type="ECO:0000256" key="2">
    <source>
        <dbReference type="ARBA" id="ARBA00022729"/>
    </source>
</evidence>
<evidence type="ECO:0000256" key="1">
    <source>
        <dbReference type="ARBA" id="ARBA00009091"/>
    </source>
</evidence>
<dbReference type="RefSeq" id="WP_083048298.1">
    <property type="nucleotide sequence ID" value="NZ_CAXXQO010000002.1"/>
</dbReference>
<dbReference type="Gene3D" id="3.30.910.20">
    <property type="entry name" value="Skp domain"/>
    <property type="match status" value="1"/>
</dbReference>
<dbReference type="GO" id="GO:0005829">
    <property type="term" value="C:cytosol"/>
    <property type="evidence" value="ECO:0007669"/>
    <property type="project" value="TreeGrafter"/>
</dbReference>
<dbReference type="STRING" id="1963862.B4O97_03290"/>
<keyword evidence="5" id="KW-1185">Reference proteome</keyword>
<dbReference type="SUPFAM" id="SSF111384">
    <property type="entry name" value="OmpH-like"/>
    <property type="match status" value="1"/>
</dbReference>
<name>A0A1Y1S1B9_9SPIO</name>
<dbReference type="PANTHER" id="PTHR35089">
    <property type="entry name" value="CHAPERONE PROTEIN SKP"/>
    <property type="match status" value="1"/>
</dbReference>
<dbReference type="InterPro" id="IPR024930">
    <property type="entry name" value="Skp_dom_sf"/>
</dbReference>
<dbReference type="AlphaFoldDB" id="A0A1Y1S1B9"/>
<gene>
    <name evidence="4" type="ORF">B4O97_03290</name>
</gene>
<evidence type="ECO:0000313" key="5">
    <source>
        <dbReference type="Proteomes" id="UP000192343"/>
    </source>
</evidence>
<dbReference type="EMBL" id="MWQY01000003">
    <property type="protein sequence ID" value="ORC37227.1"/>
    <property type="molecule type" value="Genomic_DNA"/>
</dbReference>
<organism evidence="4 5">
    <name type="scientific">Marispirochaeta aestuarii</name>
    <dbReference type="NCBI Taxonomy" id="1963862"/>
    <lineage>
        <taxon>Bacteria</taxon>
        <taxon>Pseudomonadati</taxon>
        <taxon>Spirochaetota</taxon>
        <taxon>Spirochaetia</taxon>
        <taxon>Spirochaetales</taxon>
        <taxon>Spirochaetaceae</taxon>
        <taxon>Marispirochaeta</taxon>
    </lineage>
</organism>
<reference evidence="4 5" key="1">
    <citation type="submission" date="2017-03" db="EMBL/GenBank/DDBJ databases">
        <title>Draft Genome sequence of Marispirochaeta sp. strain JC444.</title>
        <authorList>
            <person name="Shivani Y."/>
            <person name="Subhash Y."/>
            <person name="Sasikala C."/>
            <person name="Ramana C."/>
        </authorList>
    </citation>
    <scope>NUCLEOTIDE SEQUENCE [LARGE SCALE GENOMIC DNA]</scope>
    <source>
        <strain evidence="4 5">JC444</strain>
    </source>
</reference>
<dbReference type="GO" id="GO:0050821">
    <property type="term" value="P:protein stabilization"/>
    <property type="evidence" value="ECO:0007669"/>
    <property type="project" value="TreeGrafter"/>
</dbReference>